<keyword evidence="1" id="KW-1133">Transmembrane helix</keyword>
<gene>
    <name evidence="2" type="ORF">FPL22_02880</name>
</gene>
<feature type="transmembrane region" description="Helical" evidence="1">
    <location>
        <begin position="91"/>
        <end position="111"/>
    </location>
</feature>
<evidence type="ECO:0000313" key="3">
    <source>
        <dbReference type="Proteomes" id="UP000315648"/>
    </source>
</evidence>
<evidence type="ECO:0000256" key="1">
    <source>
        <dbReference type="SAM" id="Phobius"/>
    </source>
</evidence>
<dbReference type="Proteomes" id="UP000315648">
    <property type="component" value="Unassembled WGS sequence"/>
</dbReference>
<accession>A0A556QNP8</accession>
<keyword evidence="1" id="KW-0812">Transmembrane</keyword>
<comment type="caution">
    <text evidence="2">The sequence shown here is derived from an EMBL/GenBank/DDBJ whole genome shotgun (WGS) entry which is preliminary data.</text>
</comment>
<evidence type="ECO:0000313" key="2">
    <source>
        <dbReference type="EMBL" id="TSJ78265.1"/>
    </source>
</evidence>
<keyword evidence="3" id="KW-1185">Reference proteome</keyword>
<organism evidence="2 3">
    <name type="scientific">Rariglobus hedericola</name>
    <dbReference type="NCBI Taxonomy" id="2597822"/>
    <lineage>
        <taxon>Bacteria</taxon>
        <taxon>Pseudomonadati</taxon>
        <taxon>Verrucomicrobiota</taxon>
        <taxon>Opitutia</taxon>
        <taxon>Opitutales</taxon>
        <taxon>Opitutaceae</taxon>
        <taxon>Rariglobus</taxon>
    </lineage>
</organism>
<proteinExistence type="predicted"/>
<protein>
    <submittedName>
        <fullName evidence="2">Uncharacterized protein</fullName>
    </submittedName>
</protein>
<dbReference type="EMBL" id="VMBG01000001">
    <property type="protein sequence ID" value="TSJ78265.1"/>
    <property type="molecule type" value="Genomic_DNA"/>
</dbReference>
<reference evidence="2 3" key="1">
    <citation type="submission" date="2019-07" db="EMBL/GenBank/DDBJ databases">
        <title>Description of 53C-WASEF.</title>
        <authorList>
            <person name="Pitt A."/>
            <person name="Hahn M.W."/>
        </authorList>
    </citation>
    <scope>NUCLEOTIDE SEQUENCE [LARGE SCALE GENOMIC DNA]</scope>
    <source>
        <strain evidence="2 3">53C-WASEF</strain>
    </source>
</reference>
<sequence length="250" mass="27266">MNDRRFIELLNLYVDHQIDPSEAAELEAEVLRNPSRRRAYDQYCRLQRGCSLLGAHARSAAPASQGFARSVRDAERKIAAPRRAVPIWRTAYSGAFATAAMAACVVVIVVVNRQSSAPDALASEQVLTATSNQEPVAATVAPVVVASNQAPSVPAMSATGPSAFEFQPVMTAAALTVARTPREAEIASNDRDALEWMQRVDALQLSRVVVDEQAFEARPTLQPDNRVFRSRHSLQGNNSAAEFTAFQFQR</sequence>
<keyword evidence="1" id="KW-0472">Membrane</keyword>
<name>A0A556QNP8_9BACT</name>
<dbReference type="AlphaFoldDB" id="A0A556QNP8"/>
<dbReference type="RefSeq" id="WP_144228606.1">
    <property type="nucleotide sequence ID" value="NZ_CBCRVV010000003.1"/>
</dbReference>
<dbReference type="OrthoDB" id="196316at2"/>